<organism evidence="1 2">
    <name type="scientific">Pristionchus pacificus</name>
    <name type="common">Parasitic nematode worm</name>
    <dbReference type="NCBI Taxonomy" id="54126"/>
    <lineage>
        <taxon>Eukaryota</taxon>
        <taxon>Metazoa</taxon>
        <taxon>Ecdysozoa</taxon>
        <taxon>Nematoda</taxon>
        <taxon>Chromadorea</taxon>
        <taxon>Rhabditida</taxon>
        <taxon>Rhabditina</taxon>
        <taxon>Diplogasteromorpha</taxon>
        <taxon>Diplogasteroidea</taxon>
        <taxon>Neodiplogasteridae</taxon>
        <taxon>Pristionchus</taxon>
    </lineage>
</organism>
<dbReference type="Pfam" id="PF25093">
    <property type="entry name" value="DUF7807"/>
    <property type="match status" value="1"/>
</dbReference>
<evidence type="ECO:0000313" key="1">
    <source>
        <dbReference type="EnsemblMetazoa" id="PPA43531.1"/>
    </source>
</evidence>
<dbReference type="PANTHER" id="PTHR34851:SF5">
    <property type="entry name" value="MARVEL DOMAIN-CONTAINING PROTEIN"/>
    <property type="match status" value="1"/>
</dbReference>
<dbReference type="PANTHER" id="PTHR34851">
    <property type="entry name" value="PROTEIN CBG05235-RELATED"/>
    <property type="match status" value="1"/>
</dbReference>
<gene>
    <name evidence="1" type="primary">WBGene00281900</name>
</gene>
<accession>A0A8R1V1L8</accession>
<accession>A0A2A6BJB9</accession>
<evidence type="ECO:0000313" key="2">
    <source>
        <dbReference type="Proteomes" id="UP000005239"/>
    </source>
</evidence>
<reference evidence="2" key="1">
    <citation type="journal article" date="2008" name="Nat. Genet.">
        <title>The Pristionchus pacificus genome provides a unique perspective on nematode lifestyle and parasitism.</title>
        <authorList>
            <person name="Dieterich C."/>
            <person name="Clifton S.W."/>
            <person name="Schuster L.N."/>
            <person name="Chinwalla A."/>
            <person name="Delehaunty K."/>
            <person name="Dinkelacker I."/>
            <person name="Fulton L."/>
            <person name="Fulton R."/>
            <person name="Godfrey J."/>
            <person name="Minx P."/>
            <person name="Mitreva M."/>
            <person name="Roeseler W."/>
            <person name="Tian H."/>
            <person name="Witte H."/>
            <person name="Yang S.P."/>
            <person name="Wilson R.K."/>
            <person name="Sommer R.J."/>
        </authorList>
    </citation>
    <scope>NUCLEOTIDE SEQUENCE [LARGE SCALE GENOMIC DNA]</scope>
    <source>
        <strain evidence="2">PS312</strain>
    </source>
</reference>
<proteinExistence type="predicted"/>
<sequence>MTKRCCCGCFSITTGAQILAALEVINVLGGAFYVDDSLIAGKNIIRYSGLGLGGVITLIAAILVFVACSKKKAGLMLPMIILAAVLLFFISIICGFCVYILCDRKAMTEFTKNFNKTGNEEVIGNFSQDETARYNLIGGTIFYGIWLISSIWYLSVFRNCYKHLKEQRSSSNYNQQRI</sequence>
<dbReference type="AlphaFoldDB" id="A0A2A6BJB9"/>
<name>A0A2A6BJB9_PRIPA</name>
<dbReference type="Proteomes" id="UP000005239">
    <property type="component" value="Unassembled WGS sequence"/>
</dbReference>
<keyword evidence="2" id="KW-1185">Reference proteome</keyword>
<dbReference type="EnsemblMetazoa" id="PPA43531.1">
    <property type="protein sequence ID" value="PPA43531.1"/>
    <property type="gene ID" value="WBGene00281900"/>
</dbReference>
<dbReference type="InterPro" id="IPR056709">
    <property type="entry name" value="DUF7807"/>
</dbReference>
<reference evidence="1" key="2">
    <citation type="submission" date="2022-06" db="UniProtKB">
        <authorList>
            <consortium name="EnsemblMetazoa"/>
        </authorList>
    </citation>
    <scope>IDENTIFICATION</scope>
    <source>
        <strain evidence="1">PS312</strain>
    </source>
</reference>
<protein>
    <submittedName>
        <fullName evidence="1">Uncharacterized protein</fullName>
    </submittedName>
</protein>